<proteinExistence type="predicted"/>
<dbReference type="Proteomes" id="UP000176421">
    <property type="component" value="Unassembled WGS sequence"/>
</dbReference>
<protein>
    <submittedName>
        <fullName evidence="1">Uncharacterized protein</fullName>
    </submittedName>
</protein>
<comment type="caution">
    <text evidence="1">The sequence shown here is derived from an EMBL/GenBank/DDBJ whole genome shotgun (WGS) entry which is preliminary data.</text>
</comment>
<dbReference type="AlphaFoldDB" id="A0A1G2HZ04"/>
<evidence type="ECO:0000313" key="2">
    <source>
        <dbReference type="Proteomes" id="UP000176421"/>
    </source>
</evidence>
<sequence>MFILGRNGEKQEFSSLIEAKEEAEKGISYKLKWKVANKNPLAWILVNRGLPREEQIPSYALCTITKESSVL</sequence>
<organism evidence="1 2">
    <name type="scientific">Candidatus Staskawiczbacteria bacterium RIFCSPHIGHO2_02_FULL_34_9</name>
    <dbReference type="NCBI Taxonomy" id="1802206"/>
    <lineage>
        <taxon>Bacteria</taxon>
        <taxon>Candidatus Staskawicziibacteriota</taxon>
    </lineage>
</organism>
<dbReference type="EMBL" id="MHOS01000033">
    <property type="protein sequence ID" value="OGZ67687.1"/>
    <property type="molecule type" value="Genomic_DNA"/>
</dbReference>
<accession>A0A1G2HZ04</accession>
<reference evidence="1 2" key="1">
    <citation type="journal article" date="2016" name="Nat. Commun.">
        <title>Thousands of microbial genomes shed light on interconnected biogeochemical processes in an aquifer system.</title>
        <authorList>
            <person name="Anantharaman K."/>
            <person name="Brown C.T."/>
            <person name="Hug L.A."/>
            <person name="Sharon I."/>
            <person name="Castelle C.J."/>
            <person name="Probst A.J."/>
            <person name="Thomas B.C."/>
            <person name="Singh A."/>
            <person name="Wilkins M.J."/>
            <person name="Karaoz U."/>
            <person name="Brodie E.L."/>
            <person name="Williams K.H."/>
            <person name="Hubbard S.S."/>
            <person name="Banfield J.F."/>
        </authorList>
    </citation>
    <scope>NUCLEOTIDE SEQUENCE [LARGE SCALE GENOMIC DNA]</scope>
</reference>
<gene>
    <name evidence="1" type="ORF">A3D35_01470</name>
</gene>
<evidence type="ECO:0000313" key="1">
    <source>
        <dbReference type="EMBL" id="OGZ67687.1"/>
    </source>
</evidence>
<name>A0A1G2HZ04_9BACT</name>